<dbReference type="SMART" id="SM00595">
    <property type="entry name" value="MADF"/>
    <property type="match status" value="1"/>
</dbReference>
<dbReference type="InterPro" id="IPR004210">
    <property type="entry name" value="BESS_motif"/>
</dbReference>
<feature type="domain" description="MADF" evidence="3">
    <location>
        <begin position="156"/>
        <end position="254"/>
    </location>
</feature>
<evidence type="ECO:0000313" key="5">
    <source>
        <dbReference type="EMBL" id="JAG14118.1"/>
    </source>
</evidence>
<feature type="non-terminal residue" evidence="5">
    <location>
        <position position="1"/>
    </location>
</feature>
<feature type="compositionally biased region" description="Basic and acidic residues" evidence="2">
    <location>
        <begin position="69"/>
        <end position="82"/>
    </location>
</feature>
<dbReference type="GO" id="GO:0005667">
    <property type="term" value="C:transcription regulator complex"/>
    <property type="evidence" value="ECO:0007669"/>
    <property type="project" value="TreeGrafter"/>
</dbReference>
<feature type="domain" description="BESS" evidence="4">
    <location>
        <begin position="341"/>
        <end position="380"/>
    </location>
</feature>
<dbReference type="Pfam" id="PF10545">
    <property type="entry name" value="MADF_DNA_bdg"/>
    <property type="match status" value="1"/>
</dbReference>
<accession>A0A0A9X5S0</accession>
<proteinExistence type="predicted"/>
<dbReference type="AlphaFoldDB" id="A0A0A9X5S0"/>
<dbReference type="GO" id="GO:0006357">
    <property type="term" value="P:regulation of transcription by RNA polymerase II"/>
    <property type="evidence" value="ECO:0007669"/>
    <property type="project" value="TreeGrafter"/>
</dbReference>
<dbReference type="EMBL" id="GBHO01029486">
    <property type="protein sequence ID" value="JAG14118.1"/>
    <property type="molecule type" value="Transcribed_RNA"/>
</dbReference>
<evidence type="ECO:0000256" key="1">
    <source>
        <dbReference type="PROSITE-ProRule" id="PRU00371"/>
    </source>
</evidence>
<dbReference type="PROSITE" id="PS51031">
    <property type="entry name" value="BESS"/>
    <property type="match status" value="1"/>
</dbReference>
<dbReference type="InterPro" id="IPR039353">
    <property type="entry name" value="TF_Adf1"/>
</dbReference>
<evidence type="ECO:0000259" key="3">
    <source>
        <dbReference type="PROSITE" id="PS51029"/>
    </source>
</evidence>
<protein>
    <submittedName>
        <fullName evidence="5">Transcription factor Adf-1</fullName>
    </submittedName>
</protein>
<name>A0A0A9X5S0_LYGHE</name>
<dbReference type="GO" id="GO:0005634">
    <property type="term" value="C:nucleus"/>
    <property type="evidence" value="ECO:0007669"/>
    <property type="project" value="UniProtKB-SubCell"/>
</dbReference>
<reference evidence="5" key="2">
    <citation type="submission" date="2014-07" db="EMBL/GenBank/DDBJ databases">
        <authorList>
            <person name="Hull J."/>
        </authorList>
    </citation>
    <scope>NUCLEOTIDE SEQUENCE</scope>
</reference>
<comment type="subcellular location">
    <subcellularLocation>
        <location evidence="1">Nucleus</location>
    </subcellularLocation>
</comment>
<gene>
    <name evidence="5" type="primary">Adf1_49</name>
    <name evidence="5" type="ORF">CM83_36461</name>
</gene>
<evidence type="ECO:0000259" key="4">
    <source>
        <dbReference type="PROSITE" id="PS51031"/>
    </source>
</evidence>
<evidence type="ECO:0000256" key="2">
    <source>
        <dbReference type="SAM" id="MobiDB-lite"/>
    </source>
</evidence>
<dbReference type="GO" id="GO:0003677">
    <property type="term" value="F:DNA binding"/>
    <property type="evidence" value="ECO:0007669"/>
    <property type="project" value="InterPro"/>
</dbReference>
<dbReference type="Pfam" id="PF02944">
    <property type="entry name" value="BESS"/>
    <property type="match status" value="1"/>
</dbReference>
<dbReference type="PANTHER" id="PTHR12243">
    <property type="entry name" value="MADF DOMAIN TRANSCRIPTION FACTOR"/>
    <property type="match status" value="1"/>
</dbReference>
<keyword evidence="1" id="KW-0539">Nucleus</keyword>
<sequence>GANSRMADVGVSQRDLEPKKIQEFQKNDGFCGEKRVEGKKDGKLVFLEANSRCGDGSKGPGVSARNPKVKVDGQNREDKEGGPSEDQEWEGGWTVKEELFRGLGLVPRGVLHDRSVDRRHCVIGQRRSEAAKGAPRSPSKTAVFYPPGTAMFDTERFIGEIQKRPAIYDVRSKVYSNRVAKLKYWHEVGKEMYKGWDALDQMERRTLVKELQIKWKSIRDHFMRQLKQNMNGEGPKKKKYVHFDQLQFLTANLGVKRPRHSYKPPKHEPEEEYMELTPELPEERHFSFMTSVERPDYDEHEVPVAAALLPQQPEDLSYHPKDLSYYHHKELSYHKELEGDRMGNKMFLLSLLPIMERLPDHSNIRARLQLMEVLQTFVAHEDSSHRDFYNYHDEKQSCGDISQQHSTASHSDSDT</sequence>
<dbReference type="PROSITE" id="PS51029">
    <property type="entry name" value="MADF"/>
    <property type="match status" value="1"/>
</dbReference>
<feature type="region of interest" description="Disordered" evidence="2">
    <location>
        <begin position="50"/>
        <end position="91"/>
    </location>
</feature>
<reference evidence="5" key="1">
    <citation type="journal article" date="2014" name="PLoS ONE">
        <title>Transcriptome-Based Identification of ABC Transporters in the Western Tarnished Plant Bug Lygus hesperus.</title>
        <authorList>
            <person name="Hull J.J."/>
            <person name="Chaney K."/>
            <person name="Geib S.M."/>
            <person name="Fabrick J.A."/>
            <person name="Brent C.S."/>
            <person name="Walsh D."/>
            <person name="Lavine L.C."/>
        </authorList>
    </citation>
    <scope>NUCLEOTIDE SEQUENCE</scope>
</reference>
<dbReference type="InterPro" id="IPR006578">
    <property type="entry name" value="MADF-dom"/>
</dbReference>
<dbReference type="PANTHER" id="PTHR12243:SF69">
    <property type="entry name" value="SI:CH73-59F11.3"/>
    <property type="match status" value="1"/>
</dbReference>
<organism evidence="5">
    <name type="scientific">Lygus hesperus</name>
    <name type="common">Western plant bug</name>
    <dbReference type="NCBI Taxonomy" id="30085"/>
    <lineage>
        <taxon>Eukaryota</taxon>
        <taxon>Metazoa</taxon>
        <taxon>Ecdysozoa</taxon>
        <taxon>Arthropoda</taxon>
        <taxon>Hexapoda</taxon>
        <taxon>Insecta</taxon>
        <taxon>Pterygota</taxon>
        <taxon>Neoptera</taxon>
        <taxon>Paraneoptera</taxon>
        <taxon>Hemiptera</taxon>
        <taxon>Heteroptera</taxon>
        <taxon>Panheteroptera</taxon>
        <taxon>Cimicomorpha</taxon>
        <taxon>Miridae</taxon>
        <taxon>Mirini</taxon>
        <taxon>Lygus</taxon>
    </lineage>
</organism>